<evidence type="ECO:0000256" key="3">
    <source>
        <dbReference type="ARBA" id="ARBA00022853"/>
    </source>
</evidence>
<feature type="compositionally biased region" description="Low complexity" evidence="5">
    <location>
        <begin position="197"/>
        <end position="219"/>
    </location>
</feature>
<feature type="compositionally biased region" description="Low complexity" evidence="5">
    <location>
        <begin position="125"/>
        <end position="140"/>
    </location>
</feature>
<sequence length="1955" mass="205423">MSSTDSTDPPQPPAAAEEAAAAAAAAASQASPHPAAADSGAMQGTPVLNTLLSSNTQSGSNPPSNAAPQFASPQQSPVPRGPSSRPESRDKYAATANAVAAGAGAPPRHPGVMGVQAQEWAQPRSPASPAGPSGYSAAPGVPDPSNPAAMQGMPPQQQQAPPGAMPPGYPPGYAPAPHGYWPGQPRPGMPPGPPPGAYGMPPGYPPHYMQHPGAPHPGYGYPGGPPPHPGMPAGMRPPHMQPGPQDMVRMPPGPNPMEWAAMQRQRETNADGAPVPSPAGPPMPEDDRYRAGGPPPQAMVPQQPLQQAAPPAPPAARREISIVDRLVGPATPANPIEVMPARRAFFDKLVAFCERHGEPITMIPQVSKQNVDLHRLYIAVRNKGGFEQVTKDKAWKMICCEANPDISESSAAGYQLRRHYQKHLLLLECMETGRNPEDAVAFADKLKKKKKDPSAGATPGGTGRDHTHKFGGGGGRGIISPSLPSSNHTPAIIPRGRGRGAGGAPGGASGAPSTRGRRRKVKDSEVSSPATSGASASSSGTPIPSTSGTPLPQQQPAYPQEAAKTATATATWYPQQVQHVQQLQPPYPRPTPPAPTVTPQAAPPPPAYDPSLQQQQQQHQQQQQAYPAYPSTHPQGSYPPPAYQQYGMQQPPMYAQYYGGGGYGSAAAGQGMAPGPSSAAAPSTVPAAPSPYAQYAMSMYQQHAYYRSRGMAPPPGYPQAYPGYPPPGAQQYPPQHGYATTPGAAGTPTGPGSGPGSAGAPSPFPGGPPPPGYYGGPPGAPPPGAWPPPAGAPGGYPGYPQPGPMRPHPGMPDPSAMSEEQRAAYMRQQQQQAGVTPTDAAPVTPYSQPPVTPAAAAAAAAGDSSRAPSAPPPATPDSSSRLSAPDTASDRPASQASNAAAAAAAPAATPTPGPAATPAATSAPSTSMAATPHYGQPPPMYAGGGPPGGAMTPGGGQRPPPQMAGTPYPGYPPAGAYGAPPHGYPPHMAPHPSQYAQHMQQQQQAAAAQQHHQQQQHAMWAAQQQQAAAAAAAAAAGRGGYPGAPQQQMPGGVPPPGTPARGPYGYPPQQPQPLQQTPQQQQGRGLSTPTPAQPAPSPGGSTAQRMRGYQQPAAPAGSYPPTTAAAAAVAATPLRAPPPMAAGAAHAGTVQPPGPAGLMMSGAFPQQSTLFPPGSVEASSISQRRRRKMLARDLIGATPRRLLMTLRSALDTEVVWAVNALTVILHDDSFTAPSLAAMPGILSAVVDHLAATLHVLWPDEFELPVPCVASSSKAEEGPDTEKMVKKALKGSAESVKGVVGVRDKKGDKRDNGNYTKITRTGRKVHFKEAEMPEELRRRLLDEMRDEDCRPSSSSSCSLPSSSTGLPTDDLTASGSLVNRAVARLKANLEAAHALNHPRFRLYESCVELTSEVKEEVKDEDDEEEDEDTISPFFFRLPNKIECAEYPNDVELETFRPTALINRDSVLVSLTHRALALSNIVRGLSFCHGNEQALAAHPDLMRILGKFLKLCVRERLVKKVKPPKPDDSTPCSSQALVAPPSLLDAPDSAAALLQDVAVQLREDAFTVLAHLSVVLDLYDMDSSVSYPIMDGLVHWAVSATAEATDNLLHGIISPRDYALEALCKLCVLERNVDLLLSTGPWPRMERLVKVLSRLLPMHEDSHHREFAIVILNAMCLGSEAVCWTTAVETNAIHHLLNFIEISDHNMHTVMQSHGMGALRDNPEMMGTSVGMLRRAASIIKMLTKVSDAYKTYSKYQSKLIQFTMSQLMDSRVAGMIAESLYEIQQAEGGQEEKREEEEKEERKRRDERREEEKRTEKEEEGREEKEKKVANGHSPTSSEGDSATQDSTASTTKGKKGMNGVKNEDAKKEEVEEDEESEDSQPARGRKRGGSQQENGRDAKRCKGGSTENGFPSPDGSSIKRGGSNGEISAASAAKKSLKMKESSRAENGSAMTAVA</sequence>
<feature type="region of interest" description="Disordered" evidence="5">
    <location>
        <begin position="1"/>
        <end position="315"/>
    </location>
</feature>
<feature type="compositionally biased region" description="Low complexity" evidence="5">
    <location>
        <begin position="527"/>
        <end position="584"/>
    </location>
</feature>
<evidence type="ECO:0000256" key="1">
    <source>
        <dbReference type="ARBA" id="ARBA00004123"/>
    </source>
</evidence>
<dbReference type="SUPFAM" id="SSF46774">
    <property type="entry name" value="ARID-like"/>
    <property type="match status" value="1"/>
</dbReference>
<feature type="compositionally biased region" description="Polar residues" evidence="5">
    <location>
        <begin position="46"/>
        <end position="77"/>
    </location>
</feature>
<dbReference type="GO" id="GO:0016514">
    <property type="term" value="C:SWI/SNF complex"/>
    <property type="evidence" value="ECO:0000318"/>
    <property type="project" value="GO_Central"/>
</dbReference>
<protein>
    <submittedName>
        <fullName evidence="6">Let-526 protein</fullName>
    </submittedName>
</protein>
<dbReference type="PANTHER" id="PTHR12656:SF5">
    <property type="entry name" value="TRITHORAX GROUP PROTEIN OSA"/>
    <property type="match status" value="1"/>
</dbReference>
<feature type="compositionally biased region" description="Low complexity" evidence="5">
    <location>
        <begin position="147"/>
        <end position="162"/>
    </location>
</feature>
<evidence type="ECO:0000313" key="7">
    <source>
        <dbReference type="Proteomes" id="UP000005239"/>
    </source>
</evidence>
<dbReference type="InterPro" id="IPR011989">
    <property type="entry name" value="ARM-like"/>
</dbReference>
<feature type="compositionally biased region" description="Low complexity" evidence="5">
    <location>
        <begin position="1072"/>
        <end position="1090"/>
    </location>
</feature>
<evidence type="ECO:0000256" key="2">
    <source>
        <dbReference type="ARBA" id="ARBA00022553"/>
    </source>
</evidence>
<feature type="compositionally biased region" description="Low complexity" evidence="5">
    <location>
        <begin position="729"/>
        <end position="748"/>
    </location>
</feature>
<feature type="compositionally biased region" description="Pro residues" evidence="5">
    <location>
        <begin position="163"/>
        <end position="174"/>
    </location>
</feature>
<feature type="compositionally biased region" description="Low complexity" evidence="5">
    <location>
        <begin position="853"/>
        <end position="868"/>
    </location>
</feature>
<feature type="compositionally biased region" description="Pro residues" evidence="5">
    <location>
        <begin position="762"/>
        <end position="791"/>
    </location>
</feature>
<keyword evidence="2" id="KW-0597">Phosphoprotein</keyword>
<dbReference type="PROSITE" id="PS51011">
    <property type="entry name" value="ARID"/>
    <property type="match status" value="1"/>
</dbReference>
<comment type="subcellular location">
    <subcellularLocation>
        <location evidence="1">Nucleus</location>
    </subcellularLocation>
</comment>
<dbReference type="GO" id="GO:0045893">
    <property type="term" value="P:positive regulation of DNA-templated transcription"/>
    <property type="evidence" value="ECO:0000318"/>
    <property type="project" value="GO_Central"/>
</dbReference>
<feature type="compositionally biased region" description="Low complexity" evidence="5">
    <location>
        <begin position="14"/>
        <end position="37"/>
    </location>
</feature>
<feature type="compositionally biased region" description="Low complexity" evidence="5">
    <location>
        <begin position="1840"/>
        <end position="1851"/>
    </location>
</feature>
<keyword evidence="7" id="KW-1185">Reference proteome</keyword>
<feature type="compositionally biased region" description="Pro residues" evidence="5">
    <location>
        <begin position="585"/>
        <end position="608"/>
    </location>
</feature>
<evidence type="ECO:0000256" key="4">
    <source>
        <dbReference type="ARBA" id="ARBA00023242"/>
    </source>
</evidence>
<evidence type="ECO:0000256" key="5">
    <source>
        <dbReference type="SAM" id="MobiDB-lite"/>
    </source>
</evidence>
<organism evidence="6 7">
    <name type="scientific">Pristionchus pacificus</name>
    <name type="common">Parasitic nematode worm</name>
    <dbReference type="NCBI Taxonomy" id="54126"/>
    <lineage>
        <taxon>Eukaryota</taxon>
        <taxon>Metazoa</taxon>
        <taxon>Ecdysozoa</taxon>
        <taxon>Nematoda</taxon>
        <taxon>Chromadorea</taxon>
        <taxon>Rhabditida</taxon>
        <taxon>Rhabditina</taxon>
        <taxon>Diplogasteromorpha</taxon>
        <taxon>Diplogasteroidea</taxon>
        <taxon>Neodiplogasteridae</taxon>
        <taxon>Pristionchus</taxon>
    </lineage>
</organism>
<dbReference type="PANTHER" id="PTHR12656">
    <property type="entry name" value="BRG-1 ASSOCIATED FACTOR 250 BAF250"/>
    <property type="match status" value="1"/>
</dbReference>
<feature type="region of interest" description="Disordered" evidence="5">
    <location>
        <begin position="717"/>
        <end position="1121"/>
    </location>
</feature>
<feature type="compositionally biased region" description="Low complexity" evidence="5">
    <location>
        <begin position="990"/>
        <end position="1036"/>
    </location>
</feature>
<feature type="region of interest" description="Disordered" evidence="5">
    <location>
        <begin position="1140"/>
        <end position="1184"/>
    </location>
</feature>
<dbReference type="GO" id="GO:0071565">
    <property type="term" value="C:nBAF complex"/>
    <property type="evidence" value="ECO:0000318"/>
    <property type="project" value="GO_Central"/>
</dbReference>
<feature type="compositionally biased region" description="Gly residues" evidence="5">
    <location>
        <begin position="499"/>
        <end position="509"/>
    </location>
</feature>
<dbReference type="GO" id="GO:0006338">
    <property type="term" value="P:chromatin remodeling"/>
    <property type="evidence" value="ECO:0007669"/>
    <property type="project" value="InterPro"/>
</dbReference>
<feature type="compositionally biased region" description="Polar residues" evidence="5">
    <location>
        <begin position="1945"/>
        <end position="1955"/>
    </location>
</feature>
<feature type="region of interest" description="Disordered" evidence="5">
    <location>
        <begin position="1784"/>
        <end position="1955"/>
    </location>
</feature>
<feature type="compositionally biased region" description="Basic and acidic residues" evidence="5">
    <location>
        <begin position="1799"/>
        <end position="1828"/>
    </location>
</feature>
<dbReference type="GO" id="GO:0035060">
    <property type="term" value="C:brahma complex"/>
    <property type="evidence" value="ECO:0007669"/>
    <property type="project" value="InterPro"/>
</dbReference>
<reference evidence="6" key="2">
    <citation type="submission" date="2022-06" db="UniProtKB">
        <authorList>
            <consortium name="EnsemblMetazoa"/>
        </authorList>
    </citation>
    <scope>IDENTIFICATION</scope>
    <source>
        <strain evidence="6">PS312</strain>
    </source>
</reference>
<feature type="compositionally biased region" description="Low complexity" evidence="5">
    <location>
        <begin position="299"/>
        <end position="309"/>
    </location>
</feature>
<feature type="region of interest" description="Disordered" evidence="5">
    <location>
        <begin position="445"/>
        <end position="646"/>
    </location>
</feature>
<proteinExistence type="predicted"/>
<dbReference type="Proteomes" id="UP000005239">
    <property type="component" value="Unassembled WGS sequence"/>
</dbReference>
<dbReference type="SMART" id="SM00501">
    <property type="entry name" value="BRIGHT"/>
    <property type="match status" value="1"/>
</dbReference>
<dbReference type="Pfam" id="PF01388">
    <property type="entry name" value="ARID"/>
    <property type="match status" value="1"/>
</dbReference>
<accession>A0A8R1U509</accession>
<feature type="compositionally biased region" description="Low complexity" evidence="5">
    <location>
        <begin position="892"/>
        <end position="908"/>
    </location>
</feature>
<dbReference type="InterPro" id="IPR036431">
    <property type="entry name" value="ARID_dom_sf"/>
</dbReference>
<feature type="compositionally biased region" description="Gly residues" evidence="5">
    <location>
        <begin position="942"/>
        <end position="957"/>
    </location>
</feature>
<feature type="compositionally biased region" description="Low complexity" evidence="5">
    <location>
        <begin position="93"/>
        <end position="105"/>
    </location>
</feature>
<feature type="region of interest" description="Disordered" evidence="5">
    <location>
        <begin position="1344"/>
        <end position="1369"/>
    </location>
</feature>
<dbReference type="GO" id="GO:0005654">
    <property type="term" value="C:nucleoplasm"/>
    <property type="evidence" value="ECO:0000318"/>
    <property type="project" value="GO_Central"/>
</dbReference>
<feature type="compositionally biased region" description="Low complexity" evidence="5">
    <location>
        <begin position="1350"/>
        <end position="1362"/>
    </location>
</feature>
<feature type="compositionally biased region" description="Low complexity" evidence="5">
    <location>
        <begin position="1112"/>
        <end position="1121"/>
    </location>
</feature>
<keyword evidence="4" id="KW-0539">Nucleus</keyword>
<dbReference type="GO" id="GO:0045944">
    <property type="term" value="P:positive regulation of transcription by RNA polymerase II"/>
    <property type="evidence" value="ECO:0007669"/>
    <property type="project" value="EnsemblMetazoa"/>
</dbReference>
<dbReference type="GO" id="GO:0008406">
    <property type="term" value="P:gonad development"/>
    <property type="evidence" value="ECO:0007669"/>
    <property type="project" value="EnsemblMetazoa"/>
</dbReference>
<feature type="compositionally biased region" description="Low complexity" evidence="5">
    <location>
        <begin position="613"/>
        <end position="624"/>
    </location>
</feature>
<dbReference type="Gene3D" id="1.10.150.60">
    <property type="entry name" value="ARID DNA-binding domain"/>
    <property type="match status" value="1"/>
</dbReference>
<dbReference type="InterPro" id="IPR001606">
    <property type="entry name" value="ARID_dom"/>
</dbReference>
<feature type="compositionally biased region" description="Low complexity" evidence="5">
    <location>
        <begin position="916"/>
        <end position="934"/>
    </location>
</feature>
<gene>
    <name evidence="6" type="primary">WBGene00095271</name>
</gene>
<feature type="compositionally biased region" description="Pro residues" evidence="5">
    <location>
        <begin position="799"/>
        <end position="812"/>
    </location>
</feature>
<dbReference type="InterPro" id="IPR016024">
    <property type="entry name" value="ARM-type_fold"/>
</dbReference>
<dbReference type="SMART" id="SM01014">
    <property type="entry name" value="ARID"/>
    <property type="match status" value="1"/>
</dbReference>
<dbReference type="GO" id="GO:0002119">
    <property type="term" value="P:nematode larval development"/>
    <property type="evidence" value="ECO:0007669"/>
    <property type="project" value="EnsemblMetazoa"/>
</dbReference>
<accession>A0A2A6BNY8</accession>
<dbReference type="Gene3D" id="1.25.10.10">
    <property type="entry name" value="Leucine-rich Repeat Variant"/>
    <property type="match status" value="1"/>
</dbReference>
<evidence type="ECO:0000313" key="6">
    <source>
        <dbReference type="EnsemblMetazoa" id="PPA05717.1"/>
    </source>
</evidence>
<dbReference type="SUPFAM" id="SSF48371">
    <property type="entry name" value="ARM repeat"/>
    <property type="match status" value="1"/>
</dbReference>
<dbReference type="EnsemblMetazoa" id="PPA05717.1">
    <property type="protein sequence ID" value="PPA05717.1"/>
    <property type="gene ID" value="WBGene00095271"/>
</dbReference>
<dbReference type="InterPro" id="IPR033388">
    <property type="entry name" value="BAF250_C"/>
</dbReference>
<dbReference type="InterPro" id="IPR021906">
    <property type="entry name" value="BAF250/Osa"/>
</dbReference>
<dbReference type="Pfam" id="PF12031">
    <property type="entry name" value="BAF250_C"/>
    <property type="match status" value="1"/>
</dbReference>
<feature type="compositionally biased region" description="Pro residues" evidence="5">
    <location>
        <begin position="184"/>
        <end position="196"/>
    </location>
</feature>
<dbReference type="GO" id="GO:0006357">
    <property type="term" value="P:regulation of transcription by RNA polymerase II"/>
    <property type="evidence" value="ECO:0000318"/>
    <property type="project" value="GO_Central"/>
</dbReference>
<feature type="compositionally biased region" description="Pro residues" evidence="5">
    <location>
        <begin position="717"/>
        <end position="728"/>
    </location>
</feature>
<name>A0A2A6BNY8_PRIPA</name>
<reference evidence="7" key="1">
    <citation type="journal article" date="2008" name="Nat. Genet.">
        <title>The Pristionchus pacificus genome provides a unique perspective on nematode lifestyle and parasitism.</title>
        <authorList>
            <person name="Dieterich C."/>
            <person name="Clifton S.W."/>
            <person name="Schuster L.N."/>
            <person name="Chinwalla A."/>
            <person name="Delehaunty K."/>
            <person name="Dinkelacker I."/>
            <person name="Fulton L."/>
            <person name="Fulton R."/>
            <person name="Godfrey J."/>
            <person name="Minx P."/>
            <person name="Mitreva M."/>
            <person name="Roeseler W."/>
            <person name="Tian H."/>
            <person name="Witte H."/>
            <person name="Yang S.P."/>
            <person name="Wilson R.K."/>
            <person name="Sommer R.J."/>
        </authorList>
    </citation>
    <scope>NUCLEOTIDE SEQUENCE [LARGE SCALE GENOMIC DNA]</scope>
    <source>
        <strain evidence="7">PS312</strain>
    </source>
</reference>
<dbReference type="GO" id="GO:0003677">
    <property type="term" value="F:DNA binding"/>
    <property type="evidence" value="ECO:0007669"/>
    <property type="project" value="InterPro"/>
</dbReference>
<feature type="region of interest" description="Disordered" evidence="5">
    <location>
        <begin position="665"/>
        <end position="685"/>
    </location>
</feature>
<keyword evidence="3" id="KW-0156">Chromatin regulator</keyword>